<proteinExistence type="predicted"/>
<dbReference type="Proteomes" id="UP001432322">
    <property type="component" value="Unassembled WGS sequence"/>
</dbReference>
<dbReference type="InterPro" id="IPR019430">
    <property type="entry name" value="7TM_GPCR_serpentine_rcpt_Srx"/>
</dbReference>
<reference evidence="2" key="1">
    <citation type="submission" date="2023-10" db="EMBL/GenBank/DDBJ databases">
        <title>Genome assembly of Pristionchus species.</title>
        <authorList>
            <person name="Yoshida K."/>
            <person name="Sommer R.J."/>
        </authorList>
    </citation>
    <scope>NUCLEOTIDE SEQUENCE</scope>
    <source>
        <strain evidence="2">RS5133</strain>
    </source>
</reference>
<protein>
    <recommendedName>
        <fullName evidence="1">7TM GPCR serpentine receptor class x (Srx) domain-containing protein</fullName>
    </recommendedName>
</protein>
<keyword evidence="3" id="KW-1185">Reference proteome</keyword>
<comment type="caution">
    <text evidence="2">The sequence shown here is derived from an EMBL/GenBank/DDBJ whole genome shotgun (WGS) entry which is preliminary data.</text>
</comment>
<organism evidence="2 3">
    <name type="scientific">Pristionchus fissidentatus</name>
    <dbReference type="NCBI Taxonomy" id="1538716"/>
    <lineage>
        <taxon>Eukaryota</taxon>
        <taxon>Metazoa</taxon>
        <taxon>Ecdysozoa</taxon>
        <taxon>Nematoda</taxon>
        <taxon>Chromadorea</taxon>
        <taxon>Rhabditida</taxon>
        <taxon>Rhabditina</taxon>
        <taxon>Diplogasteromorpha</taxon>
        <taxon>Diplogasteroidea</taxon>
        <taxon>Neodiplogasteridae</taxon>
        <taxon>Pristionchus</taxon>
    </lineage>
</organism>
<feature type="non-terminal residue" evidence="2">
    <location>
        <position position="1"/>
    </location>
</feature>
<accession>A0AAV5WQ35</accession>
<evidence type="ECO:0000313" key="2">
    <source>
        <dbReference type="EMBL" id="GMT31932.1"/>
    </source>
</evidence>
<dbReference type="EMBL" id="BTSY01000006">
    <property type="protein sequence ID" value="GMT31932.1"/>
    <property type="molecule type" value="Genomic_DNA"/>
</dbReference>
<dbReference type="Pfam" id="PF10328">
    <property type="entry name" value="7TM_GPCR_Srx"/>
    <property type="match status" value="1"/>
</dbReference>
<sequence length="68" mass="8112">SWTYRGSEWAETFSQFFDYYTCVFEMSSVFVLDCITLSKLRKFINQNSDESIARDKRREGRLLVQVVN</sequence>
<name>A0AAV5WQ35_9BILA</name>
<dbReference type="AlphaFoldDB" id="A0AAV5WQ35"/>
<gene>
    <name evidence="2" type="ORF">PFISCL1PPCAC_23229</name>
</gene>
<feature type="domain" description="7TM GPCR serpentine receptor class x (Srx)" evidence="1">
    <location>
        <begin position="1"/>
        <end position="67"/>
    </location>
</feature>
<evidence type="ECO:0000313" key="3">
    <source>
        <dbReference type="Proteomes" id="UP001432322"/>
    </source>
</evidence>
<feature type="non-terminal residue" evidence="2">
    <location>
        <position position="68"/>
    </location>
</feature>
<evidence type="ECO:0000259" key="1">
    <source>
        <dbReference type="Pfam" id="PF10328"/>
    </source>
</evidence>